<dbReference type="InterPro" id="IPR036644">
    <property type="entry name" value="FTR_bsu_sf"/>
</dbReference>
<dbReference type="GO" id="GO:0016730">
    <property type="term" value="F:oxidoreductase activity, acting on iron-sulfur proteins as donors"/>
    <property type="evidence" value="ECO:0007669"/>
    <property type="project" value="InterPro"/>
</dbReference>
<evidence type="ECO:0000313" key="1">
    <source>
        <dbReference type="EMBL" id="DAE29613.1"/>
    </source>
</evidence>
<name>A0A8S5REW7_9VIRU</name>
<dbReference type="SUPFAM" id="SSF57662">
    <property type="entry name" value="Ferredoxin thioredoxin reductase (FTR), catalytic beta chain"/>
    <property type="match status" value="1"/>
</dbReference>
<dbReference type="Pfam" id="PF02943">
    <property type="entry name" value="FeThRed_B"/>
    <property type="match status" value="1"/>
</dbReference>
<reference evidence="1" key="1">
    <citation type="journal article" date="2021" name="Proc. Natl. Acad. Sci. U.S.A.">
        <title>A Catalog of Tens of Thousands of Viruses from Human Metagenomes Reveals Hidden Associations with Chronic Diseases.</title>
        <authorList>
            <person name="Tisza M.J."/>
            <person name="Buck C.B."/>
        </authorList>
    </citation>
    <scope>NUCLEOTIDE SEQUENCE</scope>
    <source>
        <strain evidence="1">Ctqq75</strain>
    </source>
</reference>
<dbReference type="InterPro" id="IPR004209">
    <property type="entry name" value="FTR_bsu"/>
</dbReference>
<dbReference type="EMBL" id="BK059096">
    <property type="protein sequence ID" value="DAE29613.1"/>
    <property type="molecule type" value="Genomic_DNA"/>
</dbReference>
<proteinExistence type="predicted"/>
<dbReference type="Gene3D" id="3.90.460.10">
    <property type="entry name" value="Ferredoxin thioredoxin reductase catalytic beta subunit"/>
    <property type="match status" value="1"/>
</dbReference>
<protein>
    <submittedName>
        <fullName evidence="1">Ferredoxin-thioredoxin reductase</fullName>
    </submittedName>
</protein>
<accession>A0A8S5REW7</accession>
<sequence length="86" mass="10096">MTPHYKKELREIANKHGYSVRSEERLNALSDKFLGQVTKYGRMYCPCQNVRDEDTICPCRYMRSYGVCKCGLFIKEEAHGKQEENL</sequence>
<organism evidence="1">
    <name type="scientific">virus sp. ctqq75</name>
    <dbReference type="NCBI Taxonomy" id="2827999"/>
    <lineage>
        <taxon>Viruses</taxon>
    </lineage>
</organism>